<evidence type="ECO:0000313" key="4">
    <source>
        <dbReference type="Proteomes" id="UP000800093"/>
    </source>
</evidence>
<dbReference type="InterPro" id="IPR058253">
    <property type="entry name" value="Zn_ribbon_double"/>
</dbReference>
<reference evidence="4" key="1">
    <citation type="journal article" date="2020" name="Stud. Mycol.">
        <title>101 Dothideomycetes genomes: A test case for predicting lifestyles and emergence of pathogens.</title>
        <authorList>
            <person name="Haridas S."/>
            <person name="Albert R."/>
            <person name="Binder M."/>
            <person name="Bloem J."/>
            <person name="LaButti K."/>
            <person name="Salamov A."/>
            <person name="Andreopoulos B."/>
            <person name="Baker S."/>
            <person name="Barry K."/>
            <person name="Bills G."/>
            <person name="Bluhm B."/>
            <person name="Cannon C."/>
            <person name="Castanera R."/>
            <person name="Culley D."/>
            <person name="Daum C."/>
            <person name="Ezra D."/>
            <person name="Gonzalez J."/>
            <person name="Henrissat B."/>
            <person name="Kuo A."/>
            <person name="Liang C."/>
            <person name="Lipzen A."/>
            <person name="Lutzoni F."/>
            <person name="Magnuson J."/>
            <person name="Mondo S."/>
            <person name="Nolan M."/>
            <person name="Ohm R."/>
            <person name="Pangilinan J."/>
            <person name="Park H.-J."/>
            <person name="Ramirez L."/>
            <person name="Alfaro M."/>
            <person name="Sun H."/>
            <person name="Tritt A."/>
            <person name="Yoshinaga Y."/>
            <person name="Zwiers L.-H."/>
            <person name="Turgeon B."/>
            <person name="Goodwin S."/>
            <person name="Spatafora J."/>
            <person name="Crous P."/>
            <person name="Grigoriev I."/>
        </authorList>
    </citation>
    <scope>NUCLEOTIDE SEQUENCE [LARGE SCALE GENOMIC DNA]</scope>
    <source>
        <strain evidence="4">CBS 304.66</strain>
    </source>
</reference>
<evidence type="ECO:0000256" key="1">
    <source>
        <dbReference type="SAM" id="Coils"/>
    </source>
</evidence>
<feature type="coiled-coil region" evidence="1">
    <location>
        <begin position="121"/>
        <end position="148"/>
    </location>
</feature>
<keyword evidence="4" id="KW-1185">Reference proteome</keyword>
<keyword evidence="1" id="KW-0175">Coiled coil</keyword>
<feature type="domain" description="Probable double zinc ribbon" evidence="2">
    <location>
        <begin position="39"/>
        <end position="186"/>
    </location>
</feature>
<dbReference type="Proteomes" id="UP000800093">
    <property type="component" value="Unassembled WGS sequence"/>
</dbReference>
<accession>A0A9P4KEA3</accession>
<gene>
    <name evidence="3" type="ORF">CC78DRAFT_542537</name>
</gene>
<organism evidence="3 4">
    <name type="scientific">Lojkania enalia</name>
    <dbReference type="NCBI Taxonomy" id="147567"/>
    <lineage>
        <taxon>Eukaryota</taxon>
        <taxon>Fungi</taxon>
        <taxon>Dikarya</taxon>
        <taxon>Ascomycota</taxon>
        <taxon>Pezizomycotina</taxon>
        <taxon>Dothideomycetes</taxon>
        <taxon>Pleosporomycetidae</taxon>
        <taxon>Pleosporales</taxon>
        <taxon>Pleosporales incertae sedis</taxon>
        <taxon>Lojkania</taxon>
    </lineage>
</organism>
<dbReference type="OrthoDB" id="3793432at2759"/>
<dbReference type="AlphaFoldDB" id="A0A9P4KEA3"/>
<name>A0A9P4KEA3_9PLEO</name>
<evidence type="ECO:0000313" key="3">
    <source>
        <dbReference type="EMBL" id="KAF2266282.1"/>
    </source>
</evidence>
<dbReference type="EMBL" id="ML986599">
    <property type="protein sequence ID" value="KAF2266282.1"/>
    <property type="molecule type" value="Genomic_DNA"/>
</dbReference>
<evidence type="ECO:0000259" key="2">
    <source>
        <dbReference type="Pfam" id="PF26652"/>
    </source>
</evidence>
<sequence>MTDSGKASSNLKSPQRLDTPLPSQLELLQLPQQKYNIDGRWKCISCSSQNSLKYSAGLHPFAHMKCHNCGDIWNPSCNTTSVLRRFLSKAEDPVAIPKFEGRLREEIPFFCICNDCGQTWRAKYANMLQKLKAKNKKATGKNDVMKESGTLLRTSLVRFGHMKCDCGATYSTDWYRFSVRHDAYFRVGYSESGYYYLPKER</sequence>
<protein>
    <recommendedName>
        <fullName evidence="2">Probable double zinc ribbon domain-containing protein</fullName>
    </recommendedName>
</protein>
<dbReference type="Pfam" id="PF26652">
    <property type="entry name" value="Zn_ribbon_double"/>
    <property type="match status" value="1"/>
</dbReference>
<proteinExistence type="predicted"/>
<comment type="caution">
    <text evidence="3">The sequence shown here is derived from an EMBL/GenBank/DDBJ whole genome shotgun (WGS) entry which is preliminary data.</text>
</comment>